<dbReference type="GO" id="GO:0005886">
    <property type="term" value="C:plasma membrane"/>
    <property type="evidence" value="ECO:0007669"/>
    <property type="project" value="UniProtKB-SubCell"/>
</dbReference>
<dbReference type="SUPFAM" id="SSF103473">
    <property type="entry name" value="MFS general substrate transporter"/>
    <property type="match status" value="1"/>
</dbReference>
<dbReference type="PANTHER" id="PTHR23516">
    <property type="entry name" value="SAM (S-ADENOSYL METHIONINE) TRANSPORTER"/>
    <property type="match status" value="1"/>
</dbReference>
<name>A0A1Y2BSR9_9FUNG</name>
<evidence type="ECO:0000313" key="13">
    <source>
        <dbReference type="EMBL" id="ORY37800.1"/>
    </source>
</evidence>
<feature type="transmembrane region" description="Helical" evidence="12">
    <location>
        <begin position="47"/>
        <end position="66"/>
    </location>
</feature>
<keyword evidence="14" id="KW-1185">Reference proteome</keyword>
<evidence type="ECO:0000256" key="8">
    <source>
        <dbReference type="ARBA" id="ARBA00023065"/>
    </source>
</evidence>
<evidence type="ECO:0000313" key="14">
    <source>
        <dbReference type="Proteomes" id="UP000193642"/>
    </source>
</evidence>
<feature type="transmembrane region" description="Helical" evidence="12">
    <location>
        <begin position="338"/>
        <end position="355"/>
    </location>
</feature>
<reference evidence="13 14" key="1">
    <citation type="submission" date="2016-07" db="EMBL/GenBank/DDBJ databases">
        <title>Pervasive Adenine N6-methylation of Active Genes in Fungi.</title>
        <authorList>
            <consortium name="DOE Joint Genome Institute"/>
            <person name="Mondo S.J."/>
            <person name="Dannebaum R.O."/>
            <person name="Kuo R.C."/>
            <person name="Labutti K."/>
            <person name="Haridas S."/>
            <person name="Kuo A."/>
            <person name="Salamov A."/>
            <person name="Ahrendt S.R."/>
            <person name="Lipzen A."/>
            <person name="Sullivan W."/>
            <person name="Andreopoulos W.B."/>
            <person name="Clum A."/>
            <person name="Lindquist E."/>
            <person name="Daum C."/>
            <person name="Ramamoorthy G.K."/>
            <person name="Gryganskyi A."/>
            <person name="Culley D."/>
            <person name="Magnuson J.K."/>
            <person name="James T.Y."/>
            <person name="O'Malley M.A."/>
            <person name="Stajich J.E."/>
            <person name="Spatafora J.W."/>
            <person name="Visel A."/>
            <person name="Grigoriev I.V."/>
        </authorList>
    </citation>
    <scope>NUCLEOTIDE SEQUENCE [LARGE SCALE GENOMIC DNA]</scope>
    <source>
        <strain evidence="13 14">JEL800</strain>
    </source>
</reference>
<proteinExistence type="predicted"/>
<dbReference type="Pfam" id="PF05631">
    <property type="entry name" value="MFS_5"/>
    <property type="match status" value="1"/>
</dbReference>
<keyword evidence="6 12" id="KW-0812">Transmembrane</keyword>
<feature type="transmembrane region" description="Helical" evidence="12">
    <location>
        <begin position="78"/>
        <end position="98"/>
    </location>
</feature>
<feature type="transmembrane region" description="Helical" evidence="12">
    <location>
        <begin position="168"/>
        <end position="193"/>
    </location>
</feature>
<dbReference type="Proteomes" id="UP000193642">
    <property type="component" value="Unassembled WGS sequence"/>
</dbReference>
<evidence type="ECO:0000256" key="6">
    <source>
        <dbReference type="ARBA" id="ARBA00022692"/>
    </source>
</evidence>
<comment type="subcellular location">
    <subcellularLocation>
        <location evidence="2">Cell membrane</location>
        <topology evidence="2">Multi-pass membrane protein</topology>
    </subcellularLocation>
</comment>
<dbReference type="OrthoDB" id="263957at2759"/>
<feature type="transmembrane region" description="Helical" evidence="12">
    <location>
        <begin position="222"/>
        <end position="239"/>
    </location>
</feature>
<organism evidence="13 14">
    <name type="scientific">Rhizoclosmatium globosum</name>
    <dbReference type="NCBI Taxonomy" id="329046"/>
    <lineage>
        <taxon>Eukaryota</taxon>
        <taxon>Fungi</taxon>
        <taxon>Fungi incertae sedis</taxon>
        <taxon>Chytridiomycota</taxon>
        <taxon>Chytridiomycota incertae sedis</taxon>
        <taxon>Chytridiomycetes</taxon>
        <taxon>Chytridiales</taxon>
        <taxon>Chytriomycetaceae</taxon>
        <taxon>Rhizoclosmatium</taxon>
    </lineage>
</organism>
<evidence type="ECO:0000256" key="4">
    <source>
        <dbReference type="ARBA" id="ARBA00022448"/>
    </source>
</evidence>
<feature type="transmembrane region" description="Helical" evidence="12">
    <location>
        <begin position="422"/>
        <end position="442"/>
    </location>
</feature>
<feature type="transmembrane region" description="Helical" evidence="12">
    <location>
        <begin position="133"/>
        <end position="156"/>
    </location>
</feature>
<keyword evidence="4" id="KW-0813">Transport</keyword>
<accession>A0A1Y2BSR9</accession>
<dbReference type="EMBL" id="MCGO01000048">
    <property type="protein sequence ID" value="ORY37800.1"/>
    <property type="molecule type" value="Genomic_DNA"/>
</dbReference>
<comment type="function">
    <text evidence="1">Mediates high-affinity intracellular uptake of the rare oligo-element molybdenum.</text>
</comment>
<evidence type="ECO:0000256" key="5">
    <source>
        <dbReference type="ARBA" id="ARBA00022475"/>
    </source>
</evidence>
<dbReference type="InterPro" id="IPR008509">
    <property type="entry name" value="MOT2/MFSD5"/>
</dbReference>
<dbReference type="GO" id="GO:0015098">
    <property type="term" value="F:molybdate ion transmembrane transporter activity"/>
    <property type="evidence" value="ECO:0007669"/>
    <property type="project" value="InterPro"/>
</dbReference>
<evidence type="ECO:0000256" key="7">
    <source>
        <dbReference type="ARBA" id="ARBA00022989"/>
    </source>
</evidence>
<evidence type="ECO:0000256" key="2">
    <source>
        <dbReference type="ARBA" id="ARBA00004651"/>
    </source>
</evidence>
<evidence type="ECO:0000256" key="12">
    <source>
        <dbReference type="SAM" id="Phobius"/>
    </source>
</evidence>
<comment type="caution">
    <text evidence="13">The sequence shown here is derived from an EMBL/GenBank/DDBJ whole genome shotgun (WGS) entry which is preliminary data.</text>
</comment>
<evidence type="ECO:0000256" key="1">
    <source>
        <dbReference type="ARBA" id="ARBA00003019"/>
    </source>
</evidence>
<evidence type="ECO:0000256" key="9">
    <source>
        <dbReference type="ARBA" id="ARBA00023136"/>
    </source>
</evidence>
<protein>
    <recommendedName>
        <fullName evidence="3">Molybdate-anion transporter</fullName>
    </recommendedName>
    <alternativeName>
        <fullName evidence="10">Major facilitator superfamily domain-containing protein 5</fullName>
    </alternativeName>
    <alternativeName>
        <fullName evidence="11">Molybdate transporter 2 homolog</fullName>
    </alternativeName>
</protein>
<keyword evidence="8" id="KW-0406">Ion transport</keyword>
<keyword evidence="7 12" id="KW-1133">Transmembrane helix</keyword>
<sequence length="470" mass="51779">MIVPIFAGLIVLYIALNRAIDYSSKKDSAGKAVTDSSPELTRLTRQYLIIYLAAMFADWIQGPYVYRLYATYGYSVDQIAILFVAGFGSSMLFGTFVGSLADSYGRKNSCLTFCVLYFISCLTKHSPVFEVLMLGRILGGIATSILYAAFEAWLVSESHTRQLHETQLGSIFAAATTGNGIVAIVSGVIASAANDSWGVVAPFDVSVNLVQPLLENFINNRIQAFVLAATGFAILFLWTENYGDRNTGTSIMSQFKFGEAFARIRADNRIYALFVSQSLYESAMYIFVFLWTPTLEKTAGSAGIQHGWIFACFMVCCMIGSEIFSLLVASFKIQVEDFSYKIFAVAGVAFILPVLTNSPLLCLSSFFVFEACCGLYWPVMGTLRGKYIADDVRSTTMTLFRLPLNLIVVVTLMNLKHMDDRVVWVMCATMLLVSAVVQYVTFAGKTTRGYGTIGDRDTDATELESAPKLH</sequence>
<dbReference type="AlphaFoldDB" id="A0A1Y2BSR9"/>
<evidence type="ECO:0000256" key="3">
    <source>
        <dbReference type="ARBA" id="ARBA00021242"/>
    </source>
</evidence>
<feature type="transmembrane region" description="Helical" evidence="12">
    <location>
        <begin position="270"/>
        <end position="288"/>
    </location>
</feature>
<dbReference type="InterPro" id="IPR036259">
    <property type="entry name" value="MFS_trans_sf"/>
</dbReference>
<evidence type="ECO:0000256" key="11">
    <source>
        <dbReference type="ARBA" id="ARBA00032555"/>
    </source>
</evidence>
<evidence type="ECO:0000256" key="10">
    <source>
        <dbReference type="ARBA" id="ARBA00030646"/>
    </source>
</evidence>
<dbReference type="GO" id="GO:0006811">
    <property type="term" value="P:monoatomic ion transport"/>
    <property type="evidence" value="ECO:0007669"/>
    <property type="project" value="UniProtKB-KW"/>
</dbReference>
<feature type="transmembrane region" description="Helical" evidence="12">
    <location>
        <begin position="308"/>
        <end position="331"/>
    </location>
</feature>
<dbReference type="CDD" id="cd17487">
    <property type="entry name" value="MFS_MFSD5_like"/>
    <property type="match status" value="1"/>
</dbReference>
<keyword evidence="5" id="KW-1003">Cell membrane</keyword>
<dbReference type="PANTHER" id="PTHR23516:SF1">
    <property type="entry name" value="MOLYBDATE-ANION TRANSPORTER"/>
    <property type="match status" value="1"/>
</dbReference>
<dbReference type="Gene3D" id="1.20.1250.20">
    <property type="entry name" value="MFS general substrate transporter like domains"/>
    <property type="match status" value="1"/>
</dbReference>
<gene>
    <name evidence="13" type="ORF">BCR33DRAFT_742092</name>
</gene>
<keyword evidence="9 12" id="KW-0472">Membrane</keyword>